<evidence type="ECO:0000256" key="2">
    <source>
        <dbReference type="ARBA" id="ARBA00038115"/>
    </source>
</evidence>
<dbReference type="SUPFAM" id="SSF53474">
    <property type="entry name" value="alpha/beta-Hydrolases"/>
    <property type="match status" value="1"/>
</dbReference>
<evidence type="ECO:0000313" key="4">
    <source>
        <dbReference type="EMBL" id="KAL2833574.1"/>
    </source>
</evidence>
<feature type="domain" description="AB hydrolase-1" evidence="3">
    <location>
        <begin position="33"/>
        <end position="282"/>
    </location>
</feature>
<evidence type="ECO:0000313" key="5">
    <source>
        <dbReference type="Proteomes" id="UP001610446"/>
    </source>
</evidence>
<comment type="caution">
    <text evidence="4">The sequence shown here is derived from an EMBL/GenBank/DDBJ whole genome shotgun (WGS) entry which is preliminary data.</text>
</comment>
<dbReference type="Gene3D" id="3.40.50.1820">
    <property type="entry name" value="alpha/beta hydrolase"/>
    <property type="match status" value="1"/>
</dbReference>
<comment type="similarity">
    <text evidence="2">Belongs to the AB hydrolase superfamily. FUS2 hydrolase family.</text>
</comment>
<evidence type="ECO:0000259" key="3">
    <source>
        <dbReference type="Pfam" id="PF00561"/>
    </source>
</evidence>
<keyword evidence="5" id="KW-1185">Reference proteome</keyword>
<name>A0ABR4J0K6_9EURO</name>
<evidence type="ECO:0000256" key="1">
    <source>
        <dbReference type="ARBA" id="ARBA00022801"/>
    </source>
</evidence>
<dbReference type="Pfam" id="PF00561">
    <property type="entry name" value="Abhydrolase_1"/>
    <property type="match status" value="1"/>
</dbReference>
<dbReference type="EMBL" id="JBFXLU010000239">
    <property type="protein sequence ID" value="KAL2833574.1"/>
    <property type="molecule type" value="Genomic_DNA"/>
</dbReference>
<organism evidence="4 5">
    <name type="scientific">Aspergillus pseudoustus</name>
    <dbReference type="NCBI Taxonomy" id="1810923"/>
    <lineage>
        <taxon>Eukaryota</taxon>
        <taxon>Fungi</taxon>
        <taxon>Dikarya</taxon>
        <taxon>Ascomycota</taxon>
        <taxon>Pezizomycotina</taxon>
        <taxon>Eurotiomycetes</taxon>
        <taxon>Eurotiomycetidae</taxon>
        <taxon>Eurotiales</taxon>
        <taxon>Aspergillaceae</taxon>
        <taxon>Aspergillus</taxon>
        <taxon>Aspergillus subgen. Nidulantes</taxon>
    </lineage>
</organism>
<dbReference type="GO" id="GO:0016787">
    <property type="term" value="F:hydrolase activity"/>
    <property type="evidence" value="ECO:0007669"/>
    <property type="project" value="UniProtKB-KW"/>
</dbReference>
<reference evidence="4 5" key="1">
    <citation type="submission" date="2024-07" db="EMBL/GenBank/DDBJ databases">
        <title>Section-level genome sequencing and comparative genomics of Aspergillus sections Usti and Cavernicolus.</title>
        <authorList>
            <consortium name="Lawrence Berkeley National Laboratory"/>
            <person name="Nybo J.L."/>
            <person name="Vesth T.C."/>
            <person name="Theobald S."/>
            <person name="Frisvad J.C."/>
            <person name="Larsen T.O."/>
            <person name="Kjaerboelling I."/>
            <person name="Rothschild-Mancinelli K."/>
            <person name="Lyhne E.K."/>
            <person name="Kogle M.E."/>
            <person name="Barry K."/>
            <person name="Clum A."/>
            <person name="Na H."/>
            <person name="Ledsgaard L."/>
            <person name="Lin J."/>
            <person name="Lipzen A."/>
            <person name="Kuo A."/>
            <person name="Riley R."/>
            <person name="Mondo S."/>
            <person name="Labutti K."/>
            <person name="Haridas S."/>
            <person name="Pangalinan J."/>
            <person name="Salamov A.A."/>
            <person name="Simmons B.A."/>
            <person name="Magnuson J.K."/>
            <person name="Chen J."/>
            <person name="Drula E."/>
            <person name="Henrissat B."/>
            <person name="Wiebenga A."/>
            <person name="Lubbers R.J."/>
            <person name="Gomes A.C."/>
            <person name="Makela M.R."/>
            <person name="Stajich J."/>
            <person name="Grigoriev I.V."/>
            <person name="Mortensen U.H."/>
            <person name="De Vries R.P."/>
            <person name="Baker S.E."/>
            <person name="Andersen M.R."/>
        </authorList>
    </citation>
    <scope>NUCLEOTIDE SEQUENCE [LARGE SCALE GENOMIC DNA]</scope>
    <source>
        <strain evidence="4 5">CBS 123904</strain>
    </source>
</reference>
<dbReference type="Proteomes" id="UP001610446">
    <property type="component" value="Unassembled WGS sequence"/>
</dbReference>
<accession>A0ABR4J0K6</accession>
<proteinExistence type="inferred from homology"/>
<dbReference type="PANTHER" id="PTHR22946:SF9">
    <property type="entry name" value="POLYKETIDE TRANSFERASE AF380"/>
    <property type="match status" value="1"/>
</dbReference>
<protein>
    <submittedName>
        <fullName evidence="4">Alpha/Beta hydrolase protein</fullName>
    </submittedName>
</protein>
<gene>
    <name evidence="4" type="ORF">BJY01DRAFT_239433</name>
</gene>
<dbReference type="InterPro" id="IPR000073">
    <property type="entry name" value="AB_hydrolase_1"/>
</dbReference>
<dbReference type="PANTHER" id="PTHR22946">
    <property type="entry name" value="DIENELACTONE HYDROLASE DOMAIN-CONTAINING PROTEIN-RELATED"/>
    <property type="match status" value="1"/>
</dbReference>
<dbReference type="Gene3D" id="1.10.10.800">
    <property type="match status" value="1"/>
</dbReference>
<keyword evidence="1 4" id="KW-0378">Hydrolase</keyword>
<dbReference type="InterPro" id="IPR029058">
    <property type="entry name" value="AB_hydrolase_fold"/>
</dbReference>
<dbReference type="InterPro" id="IPR050261">
    <property type="entry name" value="FrsA_esterase"/>
</dbReference>
<sequence>MPREDIAFKNADQITLRGWLYKPLTSISDPLPCLVMAHGFSGVKELGLPGFAEYFTAHLPIACLIYDHRGFGESDNLPTQPRQEIVPAQQVNDYSDAVTYLQTRSDIDSERIAIWGSSLSGGHVLNVAAVDRRVKAAISQVPLVDGWDNIRRLLRPDFIPAVNELFKKDRLGVFKGEVPAVLPVVSEDPGQQSALPTVKSPVAFTSLGPHANWKNFVTLKSLEAVRGYIPGSHIQDISPTPLLMVVAENDDVTPTDLALKAYEKALEPKSLHIFPGGHFDLYTLQPNFKVQADFLRRHLCLSG</sequence>